<evidence type="ECO:0000256" key="5">
    <source>
        <dbReference type="ARBA" id="ARBA00023163"/>
    </source>
</evidence>
<dbReference type="PROSITE" id="PS51369">
    <property type="entry name" value="TCP"/>
    <property type="match status" value="1"/>
</dbReference>
<name>D1GA46_9LAMI</name>
<dbReference type="PANTHER" id="PTHR31072:SF224">
    <property type="entry name" value="TRANSCRIPTION FACTOR TCP1"/>
    <property type="match status" value="1"/>
</dbReference>
<dbReference type="PROSITE" id="PS51370">
    <property type="entry name" value="R"/>
    <property type="match status" value="1"/>
</dbReference>
<keyword evidence="3" id="KW-0805">Transcription regulation</keyword>
<dbReference type="GO" id="GO:2000032">
    <property type="term" value="P:regulation of secondary shoot formation"/>
    <property type="evidence" value="ECO:0007669"/>
    <property type="project" value="TreeGrafter"/>
</dbReference>
<gene>
    <name evidence="9" type="primary">CYC2A</name>
</gene>
<accession>D1GA46</accession>
<dbReference type="GO" id="GO:0003700">
    <property type="term" value="F:DNA-binding transcription factor activity"/>
    <property type="evidence" value="ECO:0007669"/>
    <property type="project" value="InterPro"/>
</dbReference>
<dbReference type="AlphaFoldDB" id="D1GA46"/>
<keyword evidence="6" id="KW-0539">Nucleus</keyword>
<protein>
    <submittedName>
        <fullName evidence="9">Transcription factor CYC2A</fullName>
    </submittedName>
</protein>
<reference evidence="9" key="2">
    <citation type="submission" date="2009-02" db="EMBL/GenBank/DDBJ databases">
        <title>Abortion of both dorsal and ventral stamens in Opithandra (Gesneriaceae), a homeotic-like transformation subsequent to duplications and expression changes of CYCLOIDEA-like genes.</title>
        <authorList>
            <person name="Song C.F."/>
            <person name="Lin Q.B."/>
            <person name="Wang Y.Z."/>
        </authorList>
    </citation>
    <scope>NUCLEOTIDE SEQUENCE</scope>
</reference>
<keyword evidence="5" id="KW-0804">Transcription</keyword>
<dbReference type="EMBL" id="FJ710520">
    <property type="protein sequence ID" value="ACY82353.1"/>
    <property type="molecule type" value="mRNA"/>
</dbReference>
<dbReference type="PANTHER" id="PTHR31072">
    <property type="entry name" value="TRANSCRIPTION FACTOR TCP4-RELATED"/>
    <property type="match status" value="1"/>
</dbReference>
<evidence type="ECO:0000256" key="3">
    <source>
        <dbReference type="ARBA" id="ARBA00023015"/>
    </source>
</evidence>
<dbReference type="Pfam" id="PF03634">
    <property type="entry name" value="TCP"/>
    <property type="match status" value="1"/>
</dbReference>
<evidence type="ECO:0000256" key="2">
    <source>
        <dbReference type="ARBA" id="ARBA00022473"/>
    </source>
</evidence>
<dbReference type="InterPro" id="IPR017888">
    <property type="entry name" value="CYC/TB1_R_domain"/>
</dbReference>
<organism evidence="9">
    <name type="scientific">Oreocharis dinghushanensis</name>
    <dbReference type="NCBI Taxonomy" id="669198"/>
    <lineage>
        <taxon>Eukaryota</taxon>
        <taxon>Viridiplantae</taxon>
        <taxon>Streptophyta</taxon>
        <taxon>Embryophyta</taxon>
        <taxon>Tracheophyta</taxon>
        <taxon>Spermatophyta</taxon>
        <taxon>Magnoliopsida</taxon>
        <taxon>eudicotyledons</taxon>
        <taxon>Gunneridae</taxon>
        <taxon>Pentapetalae</taxon>
        <taxon>asterids</taxon>
        <taxon>lamiids</taxon>
        <taxon>Lamiales</taxon>
        <taxon>Gesneriaceae</taxon>
        <taxon>Didymocarpoideae</taxon>
        <taxon>Trichosporeae</taxon>
        <taxon>Didymocarpinae</taxon>
        <taxon>Oreocharis</taxon>
    </lineage>
</organism>
<keyword evidence="4" id="KW-0238">DNA-binding</keyword>
<evidence type="ECO:0000256" key="4">
    <source>
        <dbReference type="ARBA" id="ARBA00023125"/>
    </source>
</evidence>
<reference evidence="9" key="1">
    <citation type="journal article" date="2009" name="BMC Evol. Biol.">
        <title>Expressions of ECE-CYC2 clade genes relating to abortion of both dorsal and ventral stamens in Opithandra (Gesneriaceae).</title>
        <authorList>
            <person name="Song C.F."/>
            <person name="Lin Q.B."/>
            <person name="Liang R.H."/>
            <person name="Wang Y.Z."/>
        </authorList>
    </citation>
    <scope>NUCLEOTIDE SEQUENCE</scope>
</reference>
<sequence length="348" mass="38929">MFGKSPYLQLPQVSSSLQSRAFTSIVDLNDAEFLLHQHHHDIPSGHLVATNAPFLEASTIYNHDVIGGINEDPNSTMANTFQAKQTVKKDRHSKIVTSQGPRDRRVRLSIGMARKFFDLQEMLGFDKPSKTLEWLLTKSKAAIKELEQMKASDVTTCTNKCISSPSECEVIELENGNYLDADSNVNLVLANTYRCIRAKDPQQDVLNLAKESRAKARARARERTREKMCMKKLTESRNMASDLNPSISIQAGNSFSEICKLPPSNTEPSLHFPLANRAATTEDLIQESLVIRRMLKNNSIFGFQQNVNQNWDISSLTAQSNLCDILDQHKFIITSEITGRSRGSGALC</sequence>
<evidence type="ECO:0000313" key="9">
    <source>
        <dbReference type="EMBL" id="ACY82353.1"/>
    </source>
</evidence>
<proteinExistence type="evidence at transcript level"/>
<feature type="domain" description="TCP" evidence="7">
    <location>
        <begin position="88"/>
        <end position="146"/>
    </location>
</feature>
<dbReference type="GO" id="GO:0005634">
    <property type="term" value="C:nucleus"/>
    <property type="evidence" value="ECO:0007669"/>
    <property type="project" value="UniProtKB-SubCell"/>
</dbReference>
<dbReference type="GO" id="GO:0043565">
    <property type="term" value="F:sequence-specific DNA binding"/>
    <property type="evidence" value="ECO:0007669"/>
    <property type="project" value="TreeGrafter"/>
</dbReference>
<evidence type="ECO:0000256" key="1">
    <source>
        <dbReference type="ARBA" id="ARBA00004123"/>
    </source>
</evidence>
<dbReference type="InterPro" id="IPR005333">
    <property type="entry name" value="Transcription_factor_TCP"/>
</dbReference>
<evidence type="ECO:0000256" key="6">
    <source>
        <dbReference type="ARBA" id="ARBA00023242"/>
    </source>
</evidence>
<evidence type="ECO:0000259" key="7">
    <source>
        <dbReference type="PROSITE" id="PS51369"/>
    </source>
</evidence>
<evidence type="ECO:0000259" key="8">
    <source>
        <dbReference type="PROSITE" id="PS51370"/>
    </source>
</evidence>
<feature type="domain" description="R" evidence="8">
    <location>
        <begin position="210"/>
        <end position="227"/>
    </location>
</feature>
<keyword evidence="2" id="KW-0217">Developmental protein</keyword>
<dbReference type="InterPro" id="IPR017887">
    <property type="entry name" value="TF_TCP_subgr"/>
</dbReference>
<comment type="subcellular location">
    <subcellularLocation>
        <location evidence="1">Nucleus</location>
    </subcellularLocation>
</comment>